<sequence length="219" mass="24754">MSATVRYKSQALRPANCGEDFPSNFRYKMLQLFLCELKWIDGNGSDESATKRKSLLSELESLIQSLMSSGGQSQARLWLCNTLSGIRSIGPRCQRELQPRMQHNFCKLIFDKQPRKVGPIIAKKSYMLEKFCSGKSTSHPENSLCLGNPSSGGFEHGKGAKAVSQFAFVNWDLCWEELVWKGKHGQSPATVATEPRYFLDLDVQRTVENFLDYVPKFSE</sequence>
<accession>A0A8S0S2M3</accession>
<dbReference type="PANTHER" id="PTHR37766:SF1">
    <property type="entry name" value="OS01G0897100 PROTEIN"/>
    <property type="match status" value="1"/>
</dbReference>
<dbReference type="AlphaFoldDB" id="A0A8S0S2M3"/>
<dbReference type="EMBL" id="CACTIH010003830">
    <property type="protein sequence ID" value="CAA2985825.1"/>
    <property type="molecule type" value="Genomic_DNA"/>
</dbReference>
<dbReference type="OrthoDB" id="1927237at2759"/>
<protein>
    <submittedName>
        <fullName evidence="1">Uncharacterized protein</fullName>
    </submittedName>
</protein>
<name>A0A8S0S2M3_OLEEU</name>
<dbReference type="Gramene" id="OE9A120398T1">
    <property type="protein sequence ID" value="OE9A120398C1"/>
    <property type="gene ID" value="OE9A120398"/>
</dbReference>
<reference evidence="1 2" key="1">
    <citation type="submission" date="2019-12" db="EMBL/GenBank/DDBJ databases">
        <authorList>
            <person name="Alioto T."/>
            <person name="Alioto T."/>
            <person name="Gomez Garrido J."/>
        </authorList>
    </citation>
    <scope>NUCLEOTIDE SEQUENCE [LARGE SCALE GENOMIC DNA]</scope>
</reference>
<proteinExistence type="predicted"/>
<evidence type="ECO:0000313" key="1">
    <source>
        <dbReference type="EMBL" id="CAA2985825.1"/>
    </source>
</evidence>
<keyword evidence="2" id="KW-1185">Reference proteome</keyword>
<evidence type="ECO:0000313" key="2">
    <source>
        <dbReference type="Proteomes" id="UP000594638"/>
    </source>
</evidence>
<comment type="caution">
    <text evidence="1">The sequence shown here is derived from an EMBL/GenBank/DDBJ whole genome shotgun (WGS) entry which is preliminary data.</text>
</comment>
<organism evidence="1 2">
    <name type="scientific">Olea europaea subsp. europaea</name>
    <dbReference type="NCBI Taxonomy" id="158383"/>
    <lineage>
        <taxon>Eukaryota</taxon>
        <taxon>Viridiplantae</taxon>
        <taxon>Streptophyta</taxon>
        <taxon>Embryophyta</taxon>
        <taxon>Tracheophyta</taxon>
        <taxon>Spermatophyta</taxon>
        <taxon>Magnoliopsida</taxon>
        <taxon>eudicotyledons</taxon>
        <taxon>Gunneridae</taxon>
        <taxon>Pentapetalae</taxon>
        <taxon>asterids</taxon>
        <taxon>lamiids</taxon>
        <taxon>Lamiales</taxon>
        <taxon>Oleaceae</taxon>
        <taxon>Oleeae</taxon>
        <taxon>Olea</taxon>
    </lineage>
</organism>
<gene>
    <name evidence="1" type="ORF">OLEA9_A120398</name>
</gene>
<dbReference type="Proteomes" id="UP000594638">
    <property type="component" value="Unassembled WGS sequence"/>
</dbReference>
<dbReference type="PANTHER" id="PTHR37766">
    <property type="entry name" value="OS01G0897100 PROTEIN"/>
    <property type="match status" value="1"/>
</dbReference>